<evidence type="ECO:0000256" key="3">
    <source>
        <dbReference type="ARBA" id="ARBA00023239"/>
    </source>
</evidence>
<evidence type="ECO:0000256" key="2">
    <source>
        <dbReference type="ARBA" id="ARBA00009098"/>
    </source>
</evidence>
<dbReference type="AlphaFoldDB" id="A0A014NSP0"/>
<dbReference type="InterPro" id="IPR008990">
    <property type="entry name" value="Elect_transpt_acc-like_dom_sf"/>
</dbReference>
<dbReference type="InterPro" id="IPR024690">
    <property type="entry name" value="CN_hydtase_beta_dom_C"/>
</dbReference>
<dbReference type="Pfam" id="PF02211">
    <property type="entry name" value="NHase_beta_C"/>
    <property type="match status" value="1"/>
</dbReference>
<dbReference type="STRING" id="69222.BG55_03055"/>
<feature type="domain" description="Nitrile hydratase beta subunit-like N-terminal" evidence="7">
    <location>
        <begin position="1"/>
        <end position="110"/>
    </location>
</feature>
<dbReference type="InterPro" id="IPR049054">
    <property type="entry name" value="CN_hydtase_beta-like_N"/>
</dbReference>
<sequence>MNGIHDLGGMHGMGPVITEENEPPFHYEWERRAFSLFASLYVGGHFNVDMFRHAIERMDPAHYLEESYYQHWMHAFETLLLEGGVITAEELSGAVKAQPAPAETPVLKQEMVQAVVTTGASARVDAQVAGRFQAGDRVRAKNINPCGHTRLPRYIRGKTGTVELDHGVFITPDTVAHGKGDHPQHVYSVSFSARELWGDNAPPKDTVRIDLWDDYLEAP</sequence>
<evidence type="ECO:0000313" key="9">
    <source>
        <dbReference type="Proteomes" id="UP000019918"/>
    </source>
</evidence>
<evidence type="ECO:0000313" key="8">
    <source>
        <dbReference type="EMBL" id="EXU76880.1"/>
    </source>
</evidence>
<evidence type="ECO:0000259" key="7">
    <source>
        <dbReference type="Pfam" id="PF21006"/>
    </source>
</evidence>
<dbReference type="GO" id="GO:0046914">
    <property type="term" value="F:transition metal ion binding"/>
    <property type="evidence" value="ECO:0007669"/>
    <property type="project" value="InterPro"/>
</dbReference>
<dbReference type="EMBL" id="JFHN01000021">
    <property type="protein sequence ID" value="EXU76880.1"/>
    <property type="molecule type" value="Genomic_DNA"/>
</dbReference>
<gene>
    <name evidence="8" type="ORF">BG55_03055</name>
</gene>
<dbReference type="EC" id="4.2.1.84" evidence="5"/>
<dbReference type="RefSeq" id="WP_034934194.1">
    <property type="nucleotide sequence ID" value="NZ_JFHN01000021.1"/>
</dbReference>
<comment type="catalytic activity">
    <reaction evidence="4 5">
        <text>an aliphatic primary amide = an aliphatic nitrile + H2O</text>
        <dbReference type="Rhea" id="RHEA:12673"/>
        <dbReference type="ChEBI" id="CHEBI:15377"/>
        <dbReference type="ChEBI" id="CHEBI:65285"/>
        <dbReference type="ChEBI" id="CHEBI:80291"/>
        <dbReference type="EC" id="4.2.1.84"/>
    </reaction>
</comment>
<evidence type="ECO:0000259" key="6">
    <source>
        <dbReference type="Pfam" id="PF02211"/>
    </source>
</evidence>
<dbReference type="InterPro" id="IPR042262">
    <property type="entry name" value="CN_hydtase_beta_C"/>
</dbReference>
<reference evidence="8 9" key="1">
    <citation type="submission" date="2014-02" db="EMBL/GenBank/DDBJ databases">
        <title>Draft genome of Erwinia mallotivora strain BT-MARDI, a papaya dieback pathogen.</title>
        <authorList>
            <person name="Redzuan R."/>
            <person name="Abu Bakar N."/>
            <person name="Badrun R."/>
            <person name="Mohd Raih M.F."/>
            <person name="Rozano L."/>
            <person name="Mat Amin N."/>
        </authorList>
    </citation>
    <scope>NUCLEOTIDE SEQUENCE [LARGE SCALE GENOMIC DNA]</scope>
    <source>
        <strain evidence="8 9">BT-MARDI</strain>
    </source>
</reference>
<dbReference type="InterPro" id="IPR003168">
    <property type="entry name" value="Nitrile_hydratase_bsu"/>
</dbReference>
<evidence type="ECO:0000256" key="4">
    <source>
        <dbReference type="ARBA" id="ARBA00044877"/>
    </source>
</evidence>
<evidence type="ECO:0000256" key="5">
    <source>
        <dbReference type="PIRNR" id="PIRNR001427"/>
    </source>
</evidence>
<keyword evidence="3 5" id="KW-0456">Lyase</keyword>
<dbReference type="PIRSF" id="PIRSF001427">
    <property type="entry name" value="NHase_beta"/>
    <property type="match status" value="1"/>
</dbReference>
<dbReference type="Proteomes" id="UP000019918">
    <property type="component" value="Unassembled WGS sequence"/>
</dbReference>
<organism evidence="8 9">
    <name type="scientific">Erwinia mallotivora</name>
    <dbReference type="NCBI Taxonomy" id="69222"/>
    <lineage>
        <taxon>Bacteria</taxon>
        <taxon>Pseudomonadati</taxon>
        <taxon>Pseudomonadota</taxon>
        <taxon>Gammaproteobacteria</taxon>
        <taxon>Enterobacterales</taxon>
        <taxon>Erwiniaceae</taxon>
        <taxon>Erwinia</taxon>
    </lineage>
</organism>
<dbReference type="GO" id="GO:0018822">
    <property type="term" value="F:nitrile hydratase activity"/>
    <property type="evidence" value="ECO:0007669"/>
    <property type="project" value="UniProtKB-EC"/>
</dbReference>
<name>A0A014NSP0_9GAMM</name>
<feature type="domain" description="Nitrile hydratase beta subunit" evidence="6">
    <location>
        <begin position="122"/>
        <end position="217"/>
    </location>
</feature>
<accession>A0A014NSP0</accession>
<keyword evidence="9" id="KW-1185">Reference proteome</keyword>
<dbReference type="Pfam" id="PF21006">
    <property type="entry name" value="NHase_beta_N"/>
    <property type="match status" value="1"/>
</dbReference>
<dbReference type="Gene3D" id="2.30.30.50">
    <property type="match status" value="1"/>
</dbReference>
<protein>
    <recommendedName>
        <fullName evidence="5">Nitrile hydratase subunit beta</fullName>
        <shortName evidence="5">NHase</shortName>
        <ecNumber evidence="5">4.2.1.84</ecNumber>
    </recommendedName>
</protein>
<comment type="function">
    <text evidence="1 5">NHase catalyzes the hydration of various nitrile compounds to the corresponding amides.</text>
</comment>
<evidence type="ECO:0000256" key="1">
    <source>
        <dbReference type="ARBA" id="ARBA00004042"/>
    </source>
</evidence>
<dbReference type="NCBIfam" id="TIGR03888">
    <property type="entry name" value="nitrile_beta"/>
    <property type="match status" value="1"/>
</dbReference>
<comment type="caution">
    <text evidence="8">The sequence shown here is derived from an EMBL/GenBank/DDBJ whole genome shotgun (WGS) entry which is preliminary data.</text>
</comment>
<proteinExistence type="inferred from homology"/>
<comment type="similarity">
    <text evidence="2 5">Belongs to the nitrile hydratase subunit beta family.</text>
</comment>
<dbReference type="Gene3D" id="1.10.472.20">
    <property type="entry name" value="Nitrile hydratase, beta subunit"/>
    <property type="match status" value="1"/>
</dbReference>
<dbReference type="SUPFAM" id="SSF50090">
    <property type="entry name" value="Electron transport accessory proteins"/>
    <property type="match status" value="1"/>
</dbReference>
<dbReference type="OrthoDB" id="3478924at2"/>
<dbReference type="PATRIC" id="fig|69222.5.peg.642"/>